<sequence length="218" mass="23761">MAVGSKVYTSTDKVEWIPSDVNLAFSHIVYADKFYASVDGVGIYALDTDWTLVQEFDGNFVCARNVDGPAFGTDRGTILHGPNWQEISVGTGRVWLTDKAPGFRVVLHNGNLMETFSGPITALVSEGISDLDNLVVTGCWYDTKNSCTVVSAAFDGQPIFAVYKNGWTFNIVDLADSAVALADGALLTNNAIWTTSDWSRFELLHQFADFDAKTLLLA</sequence>
<dbReference type="EMBL" id="BK016086">
    <property type="protein sequence ID" value="DAF93663.1"/>
    <property type="molecule type" value="Genomic_DNA"/>
</dbReference>
<evidence type="ECO:0000313" key="1">
    <source>
        <dbReference type="EMBL" id="DAF93663.1"/>
    </source>
</evidence>
<name>A0A8S5UGQ6_9CAUD</name>
<proteinExistence type="predicted"/>
<organism evidence="1">
    <name type="scientific">Myoviridae sp. ctshb19</name>
    <dbReference type="NCBI Taxonomy" id="2825194"/>
    <lineage>
        <taxon>Viruses</taxon>
        <taxon>Duplodnaviria</taxon>
        <taxon>Heunggongvirae</taxon>
        <taxon>Uroviricota</taxon>
        <taxon>Caudoviricetes</taxon>
    </lineage>
</organism>
<accession>A0A8S5UGQ6</accession>
<protein>
    <submittedName>
        <fullName evidence="1">Uncharacterized protein</fullName>
    </submittedName>
</protein>
<reference evidence="1" key="1">
    <citation type="journal article" date="2021" name="Proc. Natl. Acad. Sci. U.S.A.">
        <title>A Catalog of Tens of Thousands of Viruses from Human Metagenomes Reveals Hidden Associations with Chronic Diseases.</title>
        <authorList>
            <person name="Tisza M.J."/>
            <person name="Buck C.B."/>
        </authorList>
    </citation>
    <scope>NUCLEOTIDE SEQUENCE</scope>
    <source>
        <strain evidence="1">Ctshb19</strain>
    </source>
</reference>